<proteinExistence type="predicted"/>
<gene>
    <name evidence="4" type="ORF">TI39_contig290g00021</name>
</gene>
<dbReference type="PANTHER" id="PTHR44472:SF1">
    <property type="entry name" value="DDB1 AND CUL4 ASSOCIATED FACTOR 4"/>
    <property type="match status" value="1"/>
</dbReference>
<evidence type="ECO:0000256" key="2">
    <source>
        <dbReference type="ARBA" id="ARBA00022737"/>
    </source>
</evidence>
<dbReference type="Gene3D" id="2.130.10.10">
    <property type="entry name" value="YVTN repeat-like/Quinoprotein amine dehydrogenase"/>
    <property type="match status" value="1"/>
</dbReference>
<dbReference type="OrthoDB" id="128867at2759"/>
<keyword evidence="5" id="KW-1185">Reference proteome</keyword>
<dbReference type="AlphaFoldDB" id="A0A0F4GZ26"/>
<dbReference type="SUPFAM" id="SSF50978">
    <property type="entry name" value="WD40 repeat-like"/>
    <property type="match status" value="1"/>
</dbReference>
<protein>
    <submittedName>
        <fullName evidence="4">Uncharacterized protein</fullName>
    </submittedName>
</protein>
<reference evidence="4 5" key="1">
    <citation type="submission" date="2015-03" db="EMBL/GenBank/DDBJ databases">
        <title>RNA-seq based gene annotation and comparative genomics of four Zymoseptoria species reveal species-specific pathogenicity related genes and transposable element activity.</title>
        <authorList>
            <person name="Grandaubert J."/>
            <person name="Bhattacharyya A."/>
            <person name="Stukenbrock E.H."/>
        </authorList>
    </citation>
    <scope>NUCLEOTIDE SEQUENCE [LARGE SCALE GENOMIC DNA]</scope>
    <source>
        <strain evidence="4 5">Zb18110</strain>
    </source>
</reference>
<name>A0A0F4GZ26_9PEZI</name>
<comment type="caution">
    <text evidence="4">The sequence shown here is derived from an EMBL/GenBank/DDBJ whole genome shotgun (WGS) entry which is preliminary data.</text>
</comment>
<dbReference type="InterPro" id="IPR015943">
    <property type="entry name" value="WD40/YVTN_repeat-like_dom_sf"/>
</dbReference>
<keyword evidence="2" id="KW-0677">Repeat</keyword>
<organism evidence="4 5">
    <name type="scientific">Zymoseptoria brevis</name>
    <dbReference type="NCBI Taxonomy" id="1047168"/>
    <lineage>
        <taxon>Eukaryota</taxon>
        <taxon>Fungi</taxon>
        <taxon>Dikarya</taxon>
        <taxon>Ascomycota</taxon>
        <taxon>Pezizomycotina</taxon>
        <taxon>Dothideomycetes</taxon>
        <taxon>Dothideomycetidae</taxon>
        <taxon>Mycosphaerellales</taxon>
        <taxon>Mycosphaerellaceae</taxon>
        <taxon>Zymoseptoria</taxon>
    </lineage>
</organism>
<dbReference type="InterPro" id="IPR036322">
    <property type="entry name" value="WD40_repeat_dom_sf"/>
</dbReference>
<accession>A0A0F4GZ26</accession>
<dbReference type="InterPro" id="IPR052254">
    <property type="entry name" value="CUL4-DDB1_E3_ligase_receptor"/>
</dbReference>
<dbReference type="STRING" id="1047168.A0A0F4GZ26"/>
<keyword evidence="1" id="KW-0853">WD repeat</keyword>
<evidence type="ECO:0000313" key="4">
    <source>
        <dbReference type="EMBL" id="KJY01446.1"/>
    </source>
</evidence>
<evidence type="ECO:0000313" key="5">
    <source>
        <dbReference type="Proteomes" id="UP000033647"/>
    </source>
</evidence>
<dbReference type="Proteomes" id="UP000033647">
    <property type="component" value="Unassembled WGS sequence"/>
</dbReference>
<evidence type="ECO:0000256" key="1">
    <source>
        <dbReference type="ARBA" id="ARBA00022574"/>
    </source>
</evidence>
<dbReference type="PANTHER" id="PTHR44472">
    <property type="entry name" value="DDB1- AND CUL4-ASSOCIATED FACTOR 4-RELATED"/>
    <property type="match status" value="1"/>
</dbReference>
<evidence type="ECO:0000256" key="3">
    <source>
        <dbReference type="SAM" id="MobiDB-lite"/>
    </source>
</evidence>
<feature type="region of interest" description="Disordered" evidence="3">
    <location>
        <begin position="29"/>
        <end position="51"/>
    </location>
</feature>
<dbReference type="GO" id="GO:0080008">
    <property type="term" value="C:Cul4-RING E3 ubiquitin ligase complex"/>
    <property type="evidence" value="ECO:0007669"/>
    <property type="project" value="TreeGrafter"/>
</dbReference>
<sequence length="437" mass="49205">MNRGSIPGYYFDEEKKKYFKVLPHHKAPTNAKYSKSNAVREQKEAKRRKVENHERLVLRSQTVIRHRLLDNPLIGGGGILREHGAQSSSVSAAHQAAAVAQGLGRCGDHQFIRGGRTLVDLHRFEHHLALGMSYNTQTVVFRYERLQSEPLLPVYRPEETDFLFLIPHERLVATCSTTISGTPYMLACASASDTAEVRFCDVATPIAPIRPTLWILAYGLYSCTINQTTNDVAFAGSRILTVRNMLDHGNPSYIALPEYVESSAVEWVDANTVAFGSSKNTYSRMRKVFREHAVMLWDIRVNSQSCADATALRLTSRQRVTGIERPDESGNNLVVTTNHSITLHDLRNLRKDRPVLSFDHQSEGMTAHTSIYHGDLLAAIDEQQRIQIYSLRLGKRLKTFANKSSDPVRNVRWFEDGQSSPSLQACCGHTVRTWSQV</sequence>
<dbReference type="EMBL" id="LAFY01000282">
    <property type="protein sequence ID" value="KJY01446.1"/>
    <property type="molecule type" value="Genomic_DNA"/>
</dbReference>